<dbReference type="PANTHER" id="PTHR17901:SF14">
    <property type="entry name" value="MAGNESIUM-DEPENDENT PHOSPHATASE 1"/>
    <property type="match status" value="1"/>
</dbReference>
<dbReference type="InterPro" id="IPR028994">
    <property type="entry name" value="Integrin_alpha_N"/>
</dbReference>
<reference evidence="1" key="1">
    <citation type="submission" date="2020-11" db="EMBL/GenBank/DDBJ databases">
        <authorList>
            <consortium name="DOE Joint Genome Institute"/>
            <person name="Ahrendt S."/>
            <person name="Riley R."/>
            <person name="Andreopoulos W."/>
            <person name="Labutti K."/>
            <person name="Pangilinan J."/>
            <person name="Ruiz-Duenas F.J."/>
            <person name="Barrasa J.M."/>
            <person name="Sanchez-Garcia M."/>
            <person name="Camarero S."/>
            <person name="Miyauchi S."/>
            <person name="Serrano A."/>
            <person name="Linde D."/>
            <person name="Babiker R."/>
            <person name="Drula E."/>
            <person name="Ayuso-Fernandez I."/>
            <person name="Pacheco R."/>
            <person name="Padilla G."/>
            <person name="Ferreira P."/>
            <person name="Barriuso J."/>
            <person name="Kellner H."/>
            <person name="Castanera R."/>
            <person name="Alfaro M."/>
            <person name="Ramirez L."/>
            <person name="Pisabarro A.G."/>
            <person name="Kuo A."/>
            <person name="Tritt A."/>
            <person name="Lipzen A."/>
            <person name="He G."/>
            <person name="Yan M."/>
            <person name="Ng V."/>
            <person name="Cullen D."/>
            <person name="Martin F."/>
            <person name="Rosso M.-N."/>
            <person name="Henrissat B."/>
            <person name="Hibbett D."/>
            <person name="Martinez A.T."/>
            <person name="Grigoriev I.V."/>
        </authorList>
    </citation>
    <scope>NUCLEOTIDE SEQUENCE</scope>
    <source>
        <strain evidence="1">CBS 506.95</strain>
    </source>
</reference>
<dbReference type="EMBL" id="MU157895">
    <property type="protein sequence ID" value="KAF9524642.1"/>
    <property type="molecule type" value="Genomic_DNA"/>
</dbReference>
<dbReference type="SUPFAM" id="SSF69318">
    <property type="entry name" value="Integrin alpha N-terminal domain"/>
    <property type="match status" value="1"/>
</dbReference>
<accession>A0A9P6JKV4</accession>
<dbReference type="SUPFAM" id="SSF56784">
    <property type="entry name" value="HAD-like"/>
    <property type="match status" value="1"/>
</dbReference>
<organism evidence="1 2">
    <name type="scientific">Crepidotus variabilis</name>
    <dbReference type="NCBI Taxonomy" id="179855"/>
    <lineage>
        <taxon>Eukaryota</taxon>
        <taxon>Fungi</taxon>
        <taxon>Dikarya</taxon>
        <taxon>Basidiomycota</taxon>
        <taxon>Agaricomycotina</taxon>
        <taxon>Agaricomycetes</taxon>
        <taxon>Agaricomycetidae</taxon>
        <taxon>Agaricales</taxon>
        <taxon>Agaricineae</taxon>
        <taxon>Crepidotaceae</taxon>
        <taxon>Crepidotus</taxon>
    </lineage>
</organism>
<dbReference type="InterPro" id="IPR010036">
    <property type="entry name" value="MDP_1_eu_arc"/>
</dbReference>
<evidence type="ECO:0000313" key="1">
    <source>
        <dbReference type="EMBL" id="KAF9524642.1"/>
    </source>
</evidence>
<dbReference type="InterPro" id="IPR023214">
    <property type="entry name" value="HAD_sf"/>
</dbReference>
<dbReference type="GO" id="GO:0003993">
    <property type="term" value="F:acid phosphatase activity"/>
    <property type="evidence" value="ECO:0007669"/>
    <property type="project" value="TreeGrafter"/>
</dbReference>
<protein>
    <submittedName>
        <fullName evidence="1">Acid phosphatase-domain-containing protein</fullName>
    </submittedName>
</protein>
<dbReference type="AlphaFoldDB" id="A0A9P6JKV4"/>
<keyword evidence="2" id="KW-1185">Reference proteome</keyword>
<proteinExistence type="predicted"/>
<name>A0A9P6JKV4_9AGAR</name>
<dbReference type="Proteomes" id="UP000807306">
    <property type="component" value="Unassembled WGS sequence"/>
</dbReference>
<dbReference type="PANTHER" id="PTHR17901">
    <property type="entry name" value="MAGNESIUM-DEPENDENT PHOSPHATASE 1 MDP1"/>
    <property type="match status" value="1"/>
</dbReference>
<dbReference type="OrthoDB" id="3153136at2759"/>
<dbReference type="Pfam" id="PF12689">
    <property type="entry name" value="Acid_PPase"/>
    <property type="match status" value="1"/>
</dbReference>
<dbReference type="InterPro" id="IPR036412">
    <property type="entry name" value="HAD-like_sf"/>
</dbReference>
<comment type="caution">
    <text evidence="1">The sequence shown here is derived from an EMBL/GenBank/DDBJ whole genome shotgun (WGS) entry which is preliminary data.</text>
</comment>
<evidence type="ECO:0000313" key="2">
    <source>
        <dbReference type="Proteomes" id="UP000807306"/>
    </source>
</evidence>
<dbReference type="Gene3D" id="3.40.50.1000">
    <property type="entry name" value="HAD superfamily/HAD-like"/>
    <property type="match status" value="1"/>
</dbReference>
<sequence length="805" mass="90214">MSYPNIVALDTDWTIWQGWLDYTRWGRGPGALALTEDNIEPQDRWTVRDRTNHNNTIRVFNDISSVVNDVLKNGSKLAIVSRNRSKAMCDRALYYFKAINPNHGNEWPISQLVQYNEVVDQSKTEHFRRIKALSGNDFAEMLLFDDEAYNNVVRIELGVTFQLARDKRGLMWDVYQQGLNAWRRVKNTTTIPSTPGFVPRRVRIGYSGLPQSWINLVRRGEGTVDPTTPYRWGYALYVSDKLGIAKYFCDWNNNWNSEKSYPCEVWVKDYDTWAKLNKIWIPENDGGIQQMNNLSWNAEQTGRNQEDRDRFIAENWGVQTPYVLFSQHHWMSGMPGPRERWTEMVIYTQVQRALFEVVPLSDFQVAQNRDPSPYPFPEQMKTWSITVPDKTKAEFRRYRETKLVQLATAANTVAPSNPGTPDIVAFGVYDVVTFRDITRPNPRVHTLVSNDLGLYAGNWQTSRHLRLVADLTGNKTSDIVGFGESAVLVSLNNGNNTFSPPRPVLYDFTYSSGNWRIENHIRLLADVRGTGRCDIVGFGDAGVLIAQNMGGGNFSPGYLALNDFDHNSGWVVYRHPRFLADFTGNGTLDIIGFGENCVFIALNKGNGYFHPAQGVINDFTPEAGGYFVSTHPRFVVDLTGDGKADVIGFGDAGVYVSLNDGTGLNFGPVHLVVPDFGAWQGWKVDNHPRFVVDLTGNKCGDVIGFGDAGVYVALNNGNGTFQPSRLVLRDFGVQQGWSVQKHLRFVVDLTGNGCADIVGFGDSAVLVALNDGRGNFGPIKTLNIGITFNGGWTLTNTVRCLANLG</sequence>
<gene>
    <name evidence="1" type="ORF">CPB83DRAFT_838749</name>
</gene>